<dbReference type="EMBL" id="VTPC01083414">
    <property type="protein sequence ID" value="KAF2887459.1"/>
    <property type="molecule type" value="Genomic_DNA"/>
</dbReference>
<evidence type="ECO:0000259" key="2">
    <source>
        <dbReference type="PROSITE" id="PS50184"/>
    </source>
</evidence>
<accession>A0A8K0G653</accession>
<dbReference type="AlphaFoldDB" id="A0A8K0G653"/>
<dbReference type="OrthoDB" id="365605at2759"/>
<dbReference type="Gene3D" id="2.10.70.10">
    <property type="entry name" value="Complement Module, domain 1"/>
    <property type="match status" value="1"/>
</dbReference>
<protein>
    <recommendedName>
        <fullName evidence="2">VWFC domain-containing protein</fullName>
    </recommendedName>
</protein>
<proteinExistence type="predicted"/>
<name>A0A8K0G653_IGNLU</name>
<evidence type="ECO:0000256" key="1">
    <source>
        <dbReference type="SAM" id="SignalP"/>
    </source>
</evidence>
<reference evidence="3" key="1">
    <citation type="submission" date="2019-08" db="EMBL/GenBank/DDBJ databases">
        <title>The genome of the North American firefly Photinus pyralis.</title>
        <authorList>
            <consortium name="Photinus pyralis genome working group"/>
            <person name="Fallon T.R."/>
            <person name="Sander Lower S.E."/>
            <person name="Weng J.-K."/>
        </authorList>
    </citation>
    <scope>NUCLEOTIDE SEQUENCE</scope>
    <source>
        <strain evidence="3">TRF0915ILg1</strain>
        <tissue evidence="3">Whole body</tissue>
    </source>
</reference>
<keyword evidence="1" id="KW-0732">Signal</keyword>
<dbReference type="PROSITE" id="PS50184">
    <property type="entry name" value="VWFC_2"/>
    <property type="match status" value="1"/>
</dbReference>
<dbReference type="InterPro" id="IPR001007">
    <property type="entry name" value="VWF_dom"/>
</dbReference>
<gene>
    <name evidence="3" type="ORF">ILUMI_18714</name>
</gene>
<dbReference type="Proteomes" id="UP000801492">
    <property type="component" value="Unassembled WGS sequence"/>
</dbReference>
<comment type="caution">
    <text evidence="3">The sequence shown here is derived from an EMBL/GenBank/DDBJ whole genome shotgun (WGS) entry which is preliminary data.</text>
</comment>
<evidence type="ECO:0000313" key="3">
    <source>
        <dbReference type="EMBL" id="KAF2887459.1"/>
    </source>
</evidence>
<feature type="chain" id="PRO_5035481019" description="VWFC domain-containing protein" evidence="1">
    <location>
        <begin position="19"/>
        <end position="281"/>
    </location>
</feature>
<evidence type="ECO:0000313" key="4">
    <source>
        <dbReference type="Proteomes" id="UP000801492"/>
    </source>
</evidence>
<organism evidence="3 4">
    <name type="scientific">Ignelater luminosus</name>
    <name type="common">Cucubano</name>
    <name type="synonym">Pyrophorus luminosus</name>
    <dbReference type="NCBI Taxonomy" id="2038154"/>
    <lineage>
        <taxon>Eukaryota</taxon>
        <taxon>Metazoa</taxon>
        <taxon>Ecdysozoa</taxon>
        <taxon>Arthropoda</taxon>
        <taxon>Hexapoda</taxon>
        <taxon>Insecta</taxon>
        <taxon>Pterygota</taxon>
        <taxon>Neoptera</taxon>
        <taxon>Endopterygota</taxon>
        <taxon>Coleoptera</taxon>
        <taxon>Polyphaga</taxon>
        <taxon>Elateriformia</taxon>
        <taxon>Elateroidea</taxon>
        <taxon>Elateridae</taxon>
        <taxon>Agrypninae</taxon>
        <taxon>Pyrophorini</taxon>
        <taxon>Ignelater</taxon>
    </lineage>
</organism>
<sequence>MFQLFLFGFVTLFISSNALDNKCNSDLKANFVYEDLKCTPIYDDAKTCINEYDCSHINSKPSGNCLLRGKLYKPKENPDRASGAEGRCDHAFCTCSESGDFDCIVPSDSCGEWWVPNFVKPDCYLGYELDRCCTSGQICPPFDGNIKCEVNGVTYKEGERFDHPTEKCTQCVCHKGFDGNLVAPFCQKINCTTELLYSKQIRNHCAPLFRSANNCCPSRWICPTEDEIYVPASSQPHKEPQCQFGDRKMHIGDKIQQKVRREVSTCECVTPPYLTCTSKFE</sequence>
<feature type="domain" description="VWFC" evidence="2">
    <location>
        <begin position="146"/>
        <end position="223"/>
    </location>
</feature>
<feature type="signal peptide" evidence="1">
    <location>
        <begin position="1"/>
        <end position="18"/>
    </location>
</feature>
<keyword evidence="4" id="KW-1185">Reference proteome</keyword>